<proteinExistence type="predicted"/>
<organism evidence="1 2">
    <name type="scientific">Streptomyces hainanensis</name>
    <dbReference type="NCBI Taxonomy" id="402648"/>
    <lineage>
        <taxon>Bacteria</taxon>
        <taxon>Bacillati</taxon>
        <taxon>Actinomycetota</taxon>
        <taxon>Actinomycetes</taxon>
        <taxon>Kitasatosporales</taxon>
        <taxon>Streptomycetaceae</taxon>
        <taxon>Streptomyces</taxon>
    </lineage>
</organism>
<dbReference type="AlphaFoldDB" id="A0A4R4TFI4"/>
<gene>
    <name evidence="1" type="ORF">E1283_18535</name>
</gene>
<protein>
    <submittedName>
        <fullName evidence="1">Pyridoxamine 5'-phosphate oxidase family protein</fullName>
    </submittedName>
</protein>
<dbReference type="InterPro" id="IPR012349">
    <property type="entry name" value="Split_barrel_FMN-bd"/>
</dbReference>
<dbReference type="Proteomes" id="UP000295345">
    <property type="component" value="Unassembled WGS sequence"/>
</dbReference>
<name>A0A4R4TFI4_9ACTN</name>
<dbReference type="InterPro" id="IPR024747">
    <property type="entry name" value="Pyridox_Oxase-rel"/>
</dbReference>
<dbReference type="Gene3D" id="2.30.110.10">
    <property type="entry name" value="Electron Transport, Fmn-binding Protein, Chain A"/>
    <property type="match status" value="1"/>
</dbReference>
<dbReference type="EMBL" id="SMKI01000189">
    <property type="protein sequence ID" value="TDC73683.1"/>
    <property type="molecule type" value="Genomic_DNA"/>
</dbReference>
<dbReference type="Pfam" id="PF12900">
    <property type="entry name" value="Pyridox_ox_2"/>
    <property type="match status" value="1"/>
</dbReference>
<keyword evidence="2" id="KW-1185">Reference proteome</keyword>
<evidence type="ECO:0000313" key="1">
    <source>
        <dbReference type="EMBL" id="TDC73683.1"/>
    </source>
</evidence>
<sequence length="127" mass="13981">MIEISGSEALWLLAGAMLGRLIFTQRETTVVRPAWHVWEYSRLALRSPVRAASLPETVTYHVDEANAHTGTGWMVTVSGPIEAITDPHEAAHYRGNLSGWTHGPHDALLRIRARTVSGFRLVQAAGE</sequence>
<evidence type="ECO:0000313" key="2">
    <source>
        <dbReference type="Proteomes" id="UP000295345"/>
    </source>
</evidence>
<dbReference type="OrthoDB" id="4233301at2"/>
<comment type="caution">
    <text evidence="1">The sequence shown here is derived from an EMBL/GenBank/DDBJ whole genome shotgun (WGS) entry which is preliminary data.</text>
</comment>
<reference evidence="1 2" key="1">
    <citation type="submission" date="2019-03" db="EMBL/GenBank/DDBJ databases">
        <title>Draft genome sequences of novel Actinobacteria.</title>
        <authorList>
            <person name="Sahin N."/>
            <person name="Ay H."/>
            <person name="Saygin H."/>
        </authorList>
    </citation>
    <scope>NUCLEOTIDE SEQUENCE [LARGE SCALE GENOMIC DNA]</scope>
    <source>
        <strain evidence="1 2">DSM 41900</strain>
    </source>
</reference>
<accession>A0A4R4TFI4</accession>
<dbReference type="SUPFAM" id="SSF50475">
    <property type="entry name" value="FMN-binding split barrel"/>
    <property type="match status" value="1"/>
</dbReference>